<comment type="subcellular location">
    <subcellularLocation>
        <location evidence="2">Cytoplasm</location>
    </subcellularLocation>
</comment>
<comment type="caution">
    <text evidence="11">The sequence shown here is derived from an EMBL/GenBank/DDBJ whole genome shotgun (WGS) entry which is preliminary data.</text>
</comment>
<reference evidence="11 12" key="1">
    <citation type="journal article" date="2019" name="Sci. Rep.">
        <title>Comparative genomics of chytrid fungi reveal insights into the obligate biotrophic and pathogenic lifestyle of Synchytrium endobioticum.</title>
        <authorList>
            <person name="van de Vossenberg B.T.L.H."/>
            <person name="Warris S."/>
            <person name="Nguyen H.D.T."/>
            <person name="van Gent-Pelzer M.P.E."/>
            <person name="Joly D.L."/>
            <person name="van de Geest H.C."/>
            <person name="Bonants P.J.M."/>
            <person name="Smith D.S."/>
            <person name="Levesque C.A."/>
            <person name="van der Lee T.A.J."/>
        </authorList>
    </citation>
    <scope>NUCLEOTIDE SEQUENCE [LARGE SCALE GENOMIC DNA]</scope>
    <source>
        <strain evidence="11 12">JEL517</strain>
    </source>
</reference>
<evidence type="ECO:0000256" key="2">
    <source>
        <dbReference type="ARBA" id="ARBA00004496"/>
    </source>
</evidence>
<feature type="region of interest" description="Disordered" evidence="9">
    <location>
        <begin position="726"/>
        <end position="764"/>
    </location>
</feature>
<dbReference type="GO" id="GO:0140933">
    <property type="term" value="F:5'-(N(7)-methylguanosine 5'-triphospho)-[mRNA] hydrolase activity"/>
    <property type="evidence" value="ECO:0007669"/>
    <property type="project" value="InterPro"/>
</dbReference>
<dbReference type="InterPro" id="IPR020084">
    <property type="entry name" value="NUDIX_hydrolase_CS"/>
</dbReference>
<feature type="region of interest" description="Disordered" evidence="9">
    <location>
        <begin position="495"/>
        <end position="579"/>
    </location>
</feature>
<dbReference type="AlphaFoldDB" id="A0A507C9T7"/>
<dbReference type="SUPFAM" id="SSF140586">
    <property type="entry name" value="Dcp2 domain-like"/>
    <property type="match status" value="1"/>
</dbReference>
<dbReference type="InterPro" id="IPR000086">
    <property type="entry name" value="NUDIX_hydrolase_dom"/>
</dbReference>
<evidence type="ECO:0000313" key="11">
    <source>
        <dbReference type="EMBL" id="TPX36241.1"/>
    </source>
</evidence>
<dbReference type="Pfam" id="PF00293">
    <property type="entry name" value="NUDIX"/>
    <property type="match status" value="1"/>
</dbReference>
<sequence length="913" mass="99028">MSFEKFSLADALEDLSSRFIINVTESELSKTERICFHIEQAHWFYEDFVREQNPALPHLELDRFMQHLFQHCKSLGVLGGDPHAAYASFRRYKRTVPVCGVIILNQKMDKVLLVRQWTSKTWSFPMGKINEAEEQVDCAVREVEEETGFNCSRFVYNDAFLEKSISGKEIRLYFAAGVPESTEFKTQTRKEISGIRWFNVAALQVDKRKLHQQQIQQQANVSAASSGKSKFYLVNSFADDIIKWCKENRKRVAAKEKLNTAIAAAAVAPRIEESTTSVTVVVENTNMIMQQMPYHPPLHMMNIPPQPQFIMPQQPQPIMIDPSIALKAAIGVGTEYRTATREMPRVETLHSARDSLLTLLGKSSQEPPPIQPAVIPTSVPEPPKQVNEKQQWLMDLLLGGSQTPTSERTSITQPSTTLLPRPSQTLPSAPAPIEAPRLPAKPDSAALLDLLTGRSSATSANAATTPSIPTASSLLLPKSDGGLLSKLTGSKTADVLPKASESVIKPEPDNRLLTTPSSSSIPPNSDTNRDGLLALLTGKSDTPPTITPASSTLLPSKPGLLPVKRDSTKDLLSSTPASEDAKRPDLLALFTKSSSTLPSVSNNTLQKPPPLLPPSTQPSPLAALLGKKEDEVVVEADEIEPTASLVEERLTDEPGAILSDSPTSNSINLVEEDDVNADNGDNSDIDLDSAHEQDDTLPYGSSTPHPPAFIPLFSRHVPITSLSKQASFSGSSSTSSNAPVAGSVNINSSNKSKSKGTAPDTINNAMPVMTRFGSASSDRTNNSNTTTDRFQVELTSPNGVFMGTVGEMQVEHHGDDSHPQFVFKLDANKIMGLPANSSNSVGTSTTDADDDGFNRGGNNGGFEDEISLDGVSDDDEQAIGEALGTEDEDQEVVDFNDFEEHKGTDDSPVENEK</sequence>
<evidence type="ECO:0000313" key="12">
    <source>
        <dbReference type="Proteomes" id="UP000319731"/>
    </source>
</evidence>
<feature type="compositionally biased region" description="Low complexity" evidence="9">
    <location>
        <begin position="516"/>
        <end position="525"/>
    </location>
</feature>
<comment type="similarity">
    <text evidence="3">Belongs to the Nudix hydrolase family. DCP2 subfamily.</text>
</comment>
<dbReference type="GO" id="GO:0000184">
    <property type="term" value="P:nuclear-transcribed mRNA catabolic process, nonsense-mediated decay"/>
    <property type="evidence" value="ECO:0007669"/>
    <property type="project" value="InterPro"/>
</dbReference>
<dbReference type="PROSITE" id="PS00893">
    <property type="entry name" value="NUDIX_BOX"/>
    <property type="match status" value="1"/>
</dbReference>
<evidence type="ECO:0000256" key="6">
    <source>
        <dbReference type="ARBA" id="ARBA00022801"/>
    </source>
</evidence>
<dbReference type="Gene3D" id="3.90.79.10">
    <property type="entry name" value="Nucleoside Triphosphate Pyrophosphohydrolase"/>
    <property type="match status" value="1"/>
</dbReference>
<dbReference type="STRING" id="1806994.A0A507C9T7"/>
<keyword evidence="8" id="KW-0464">Manganese</keyword>
<dbReference type="FunFam" id="3.90.79.10:FF:000003">
    <property type="entry name" value="M7GpppN-mRNA hydrolase isoform 2"/>
    <property type="match status" value="1"/>
</dbReference>
<dbReference type="GO" id="GO:0003723">
    <property type="term" value="F:RNA binding"/>
    <property type="evidence" value="ECO:0007669"/>
    <property type="project" value="UniProtKB-KW"/>
</dbReference>
<feature type="region of interest" description="Disordered" evidence="9">
    <location>
        <begin position="644"/>
        <end position="711"/>
    </location>
</feature>
<dbReference type="Proteomes" id="UP000319731">
    <property type="component" value="Unassembled WGS sequence"/>
</dbReference>
<evidence type="ECO:0000256" key="8">
    <source>
        <dbReference type="ARBA" id="ARBA00023211"/>
    </source>
</evidence>
<dbReference type="RefSeq" id="XP_031026554.1">
    <property type="nucleotide sequence ID" value="XM_031167512.1"/>
</dbReference>
<evidence type="ECO:0000256" key="7">
    <source>
        <dbReference type="ARBA" id="ARBA00022884"/>
    </source>
</evidence>
<dbReference type="GO" id="GO:0030145">
    <property type="term" value="F:manganese ion binding"/>
    <property type="evidence" value="ECO:0007669"/>
    <property type="project" value="InterPro"/>
</dbReference>
<dbReference type="InterPro" id="IPR015797">
    <property type="entry name" value="NUDIX_hydrolase-like_dom_sf"/>
</dbReference>
<dbReference type="SMART" id="SM01125">
    <property type="entry name" value="DCP2"/>
    <property type="match status" value="1"/>
</dbReference>
<dbReference type="PROSITE" id="PS51462">
    <property type="entry name" value="NUDIX"/>
    <property type="match status" value="1"/>
</dbReference>
<comment type="cofactor">
    <cofactor evidence="1">
        <name>Mn(2+)</name>
        <dbReference type="ChEBI" id="CHEBI:29035"/>
    </cofactor>
</comment>
<evidence type="ECO:0000256" key="5">
    <source>
        <dbReference type="ARBA" id="ARBA00022723"/>
    </source>
</evidence>
<keyword evidence="5" id="KW-0479">Metal-binding</keyword>
<gene>
    <name evidence="11" type="ORF">SmJEL517_g01584</name>
</gene>
<dbReference type="GO" id="GO:0000932">
    <property type="term" value="C:P-body"/>
    <property type="evidence" value="ECO:0007669"/>
    <property type="project" value="TreeGrafter"/>
</dbReference>
<feature type="compositionally biased region" description="Acidic residues" evidence="9">
    <location>
        <begin position="862"/>
        <end position="897"/>
    </location>
</feature>
<evidence type="ECO:0000259" key="10">
    <source>
        <dbReference type="PROSITE" id="PS51462"/>
    </source>
</evidence>
<protein>
    <recommendedName>
        <fullName evidence="10">Nudix hydrolase domain-containing protein</fullName>
    </recommendedName>
</protein>
<evidence type="ECO:0000256" key="3">
    <source>
        <dbReference type="ARBA" id="ARBA00005279"/>
    </source>
</evidence>
<feature type="region of interest" description="Disordered" evidence="9">
    <location>
        <begin position="596"/>
        <end position="621"/>
    </location>
</feature>
<evidence type="ECO:0000256" key="4">
    <source>
        <dbReference type="ARBA" id="ARBA00022490"/>
    </source>
</evidence>
<feature type="compositionally biased region" description="Basic and acidic residues" evidence="9">
    <location>
        <begin position="898"/>
        <end position="913"/>
    </location>
</feature>
<feature type="compositionally biased region" description="Polar residues" evidence="9">
    <location>
        <begin position="835"/>
        <end position="846"/>
    </location>
</feature>
<feature type="compositionally biased region" description="Acidic residues" evidence="9">
    <location>
        <begin position="670"/>
        <end position="687"/>
    </location>
</feature>
<evidence type="ECO:0000256" key="9">
    <source>
        <dbReference type="SAM" id="MobiDB-lite"/>
    </source>
</evidence>
<feature type="region of interest" description="Disordered" evidence="9">
    <location>
        <begin position="457"/>
        <end position="476"/>
    </location>
</feature>
<accession>A0A507C9T7</accession>
<name>A0A507C9T7_9FUNG</name>
<keyword evidence="12" id="KW-1185">Reference proteome</keyword>
<dbReference type="InterPro" id="IPR007722">
    <property type="entry name" value="DCP2_BoxA"/>
</dbReference>
<dbReference type="SUPFAM" id="SSF55811">
    <property type="entry name" value="Nudix"/>
    <property type="match status" value="1"/>
</dbReference>
<dbReference type="PANTHER" id="PTHR23114:SF17">
    <property type="entry name" value="M7GPPPN-MRNA HYDROLASE"/>
    <property type="match status" value="1"/>
</dbReference>
<keyword evidence="7" id="KW-0694">RNA-binding</keyword>
<dbReference type="PANTHER" id="PTHR23114">
    <property type="entry name" value="M7GPPPN-MRNA HYDROLASE"/>
    <property type="match status" value="1"/>
</dbReference>
<dbReference type="GO" id="GO:0000290">
    <property type="term" value="P:deadenylation-dependent decapping of nuclear-transcribed mRNA"/>
    <property type="evidence" value="ECO:0007669"/>
    <property type="project" value="InterPro"/>
</dbReference>
<proteinExistence type="inferred from homology"/>
<feature type="region of interest" description="Disordered" evidence="9">
    <location>
        <begin position="400"/>
        <end position="439"/>
    </location>
</feature>
<dbReference type="Gene3D" id="1.10.10.1050">
    <property type="entry name" value="Dcp2, box A domain"/>
    <property type="match status" value="1"/>
</dbReference>
<feature type="compositionally biased region" description="Polar residues" evidence="9">
    <location>
        <begin position="400"/>
        <end position="427"/>
    </location>
</feature>
<organism evidence="11 12">
    <name type="scientific">Synchytrium microbalum</name>
    <dbReference type="NCBI Taxonomy" id="1806994"/>
    <lineage>
        <taxon>Eukaryota</taxon>
        <taxon>Fungi</taxon>
        <taxon>Fungi incertae sedis</taxon>
        <taxon>Chytridiomycota</taxon>
        <taxon>Chytridiomycota incertae sedis</taxon>
        <taxon>Chytridiomycetes</taxon>
        <taxon>Synchytriales</taxon>
        <taxon>Synchytriaceae</taxon>
        <taxon>Synchytrium</taxon>
    </lineage>
</organism>
<keyword evidence="6" id="KW-0378">Hydrolase</keyword>
<dbReference type="InterPro" id="IPR044099">
    <property type="entry name" value="Dcp2_NUDIX"/>
</dbReference>
<dbReference type="EMBL" id="QEAO01000005">
    <property type="protein sequence ID" value="TPX36241.1"/>
    <property type="molecule type" value="Genomic_DNA"/>
</dbReference>
<feature type="compositionally biased region" description="Low complexity" evidence="9">
    <location>
        <begin position="726"/>
        <end position="736"/>
    </location>
</feature>
<dbReference type="CDD" id="cd03672">
    <property type="entry name" value="NUDIX_Dcp2p_Nudt20"/>
    <property type="match status" value="1"/>
</dbReference>
<dbReference type="Pfam" id="PF05026">
    <property type="entry name" value="DCP2"/>
    <property type="match status" value="1"/>
</dbReference>
<feature type="compositionally biased region" description="Pro residues" evidence="9">
    <location>
        <begin position="607"/>
        <end position="617"/>
    </location>
</feature>
<dbReference type="OrthoDB" id="18996at2759"/>
<feature type="domain" description="Nudix hydrolase" evidence="10">
    <location>
        <begin position="94"/>
        <end position="220"/>
    </location>
</feature>
<dbReference type="InterPro" id="IPR036189">
    <property type="entry name" value="DCP2_BoxA_sf"/>
</dbReference>
<feature type="region of interest" description="Disordered" evidence="9">
    <location>
        <begin position="835"/>
        <end position="913"/>
    </location>
</feature>
<feature type="compositionally biased region" description="Polar residues" evidence="9">
    <location>
        <begin position="539"/>
        <end position="554"/>
    </location>
</feature>
<keyword evidence="4" id="KW-0963">Cytoplasm</keyword>
<evidence type="ECO:0000256" key="1">
    <source>
        <dbReference type="ARBA" id="ARBA00001936"/>
    </source>
</evidence>
<dbReference type="GeneID" id="42002809"/>